<organism evidence="2 3">
    <name type="scientific">Micromonospora zingiberis</name>
    <dbReference type="NCBI Taxonomy" id="2053011"/>
    <lineage>
        <taxon>Bacteria</taxon>
        <taxon>Bacillati</taxon>
        <taxon>Actinomycetota</taxon>
        <taxon>Actinomycetes</taxon>
        <taxon>Micromonosporales</taxon>
        <taxon>Micromonosporaceae</taxon>
        <taxon>Micromonospora</taxon>
    </lineage>
</organism>
<dbReference type="InterPro" id="IPR036318">
    <property type="entry name" value="FAD-bd_PCMH-like_sf"/>
</dbReference>
<accession>A0A4R0GIZ0</accession>
<dbReference type="InterPro" id="IPR016166">
    <property type="entry name" value="FAD-bd_PCMH"/>
</dbReference>
<comment type="caution">
    <text evidence="2">The sequence shown here is derived from an EMBL/GenBank/DDBJ whole genome shotgun (WGS) entry which is preliminary data.</text>
</comment>
<dbReference type="Proteomes" id="UP000292274">
    <property type="component" value="Unassembled WGS sequence"/>
</dbReference>
<dbReference type="InterPro" id="IPR016169">
    <property type="entry name" value="FAD-bd_PCMH_sub2"/>
</dbReference>
<dbReference type="OrthoDB" id="9811557at2"/>
<protein>
    <submittedName>
        <fullName evidence="2">FAD-binding protein</fullName>
    </submittedName>
</protein>
<gene>
    <name evidence="2" type="ORF">E0H26_13995</name>
</gene>
<dbReference type="RefSeq" id="WP_131304050.1">
    <property type="nucleotide sequence ID" value="NZ_SJJR01000008.1"/>
</dbReference>
<evidence type="ECO:0000313" key="3">
    <source>
        <dbReference type="Proteomes" id="UP000292274"/>
    </source>
</evidence>
<dbReference type="InterPro" id="IPR006094">
    <property type="entry name" value="Oxid_FAD_bind_N"/>
</dbReference>
<dbReference type="PROSITE" id="PS51387">
    <property type="entry name" value="FAD_PCMH"/>
    <property type="match status" value="1"/>
</dbReference>
<dbReference type="GO" id="GO:0071949">
    <property type="term" value="F:FAD binding"/>
    <property type="evidence" value="ECO:0007669"/>
    <property type="project" value="InterPro"/>
</dbReference>
<proteinExistence type="predicted"/>
<reference evidence="2 3" key="1">
    <citation type="submission" date="2019-02" db="EMBL/GenBank/DDBJ databases">
        <title>Jishengella sp. nov., isolated from a root of Zingiber montanum.</title>
        <authorList>
            <person name="Kuncharoen N."/>
            <person name="Kudo T."/>
            <person name="Masahiro Y."/>
            <person name="Ohkuma M."/>
            <person name="Tanasupawat S."/>
        </authorList>
    </citation>
    <scope>NUCLEOTIDE SEQUENCE [LARGE SCALE GENOMIC DNA]</scope>
    <source>
        <strain evidence="2 3">PLAI 1-1</strain>
    </source>
</reference>
<sequence>MIPTELLDRLANTGAEVTRPTGSTVPGGLFPDWVLQPESLAQLTALVRILHASAVDWRVDARGRNWGYDDSRVREPGLIVRLARLDRLDLDVELGLATVQPGVTFAQLNEALQAADARYYLPSPGSGPHTSVLGNALERGLLAGLGERERHCRDFLVLRRDGELTRLGWEEAADDRVRRALPYPPGPHLQGSLFQTGGYGPVVVELTHVLPVATELTTEPVLLAGAELTEDLLRCWRDLLLGELVTSTILASPARRRAQGITVSYDGLVLNLYIAATSATMLRAKVLDVQRLARQHGQRLAARFGGGYDDLSILGGDRNHPEAVGHLPEGLEWQTAALPFIPSVVAAFARAVRTDPLLADIPWTLRPLDSRALVWLAPIVYRKENSDSVALLRRRVAAVARLRDEFAVPAYRSGAVRSDR</sequence>
<feature type="domain" description="FAD-binding PCMH-type" evidence="1">
    <location>
        <begin position="26"/>
        <end position="215"/>
    </location>
</feature>
<dbReference type="AlphaFoldDB" id="A0A4R0GIZ0"/>
<dbReference type="EMBL" id="SJJR01000008">
    <property type="protein sequence ID" value="TCB96737.1"/>
    <property type="molecule type" value="Genomic_DNA"/>
</dbReference>
<evidence type="ECO:0000313" key="2">
    <source>
        <dbReference type="EMBL" id="TCB96737.1"/>
    </source>
</evidence>
<evidence type="ECO:0000259" key="1">
    <source>
        <dbReference type="PROSITE" id="PS51387"/>
    </source>
</evidence>
<dbReference type="Pfam" id="PF01565">
    <property type="entry name" value="FAD_binding_4"/>
    <property type="match status" value="1"/>
</dbReference>
<dbReference type="Gene3D" id="3.30.465.10">
    <property type="match status" value="1"/>
</dbReference>
<name>A0A4R0GIZ0_9ACTN</name>
<keyword evidence="3" id="KW-1185">Reference proteome</keyword>
<dbReference type="SUPFAM" id="SSF56176">
    <property type="entry name" value="FAD-binding/transporter-associated domain-like"/>
    <property type="match status" value="1"/>
</dbReference>